<name>A0AAE0Z165_9GAST</name>
<sequence length="259" mass="27678">MDVGNIHGVVCPSSVTLWFRLVECVGSTITGSWDIVDALFLAVLVVDLGEVVVGVGATMEGLEMTTRDGIVVGTEFTFSDVVFAKGKQRSKENTRSGMNCISTSFGSPRDICTFCGAPSRHASRSSSGSRREPSHVIICPQGAGVSERATGRMRADLAVLDFLGQAIDLTLQRLPSRMGRHLSQDLTWSSPLNIKKCPRSSVPKIPSFRTSRNVQDRLSRVKLPAPPPPKRKAFPCSGSRSEAAGSTQRATCAAGEALA</sequence>
<dbReference type="EMBL" id="JAWDGP010005041">
    <property type="protein sequence ID" value="KAK3760196.1"/>
    <property type="molecule type" value="Genomic_DNA"/>
</dbReference>
<feature type="region of interest" description="Disordered" evidence="1">
    <location>
        <begin position="206"/>
        <end position="259"/>
    </location>
</feature>
<comment type="caution">
    <text evidence="2">The sequence shown here is derived from an EMBL/GenBank/DDBJ whole genome shotgun (WGS) entry which is preliminary data.</text>
</comment>
<proteinExistence type="predicted"/>
<keyword evidence="3" id="KW-1185">Reference proteome</keyword>
<protein>
    <submittedName>
        <fullName evidence="2">Uncharacterized protein</fullName>
    </submittedName>
</protein>
<dbReference type="AlphaFoldDB" id="A0AAE0Z165"/>
<dbReference type="Proteomes" id="UP001283361">
    <property type="component" value="Unassembled WGS sequence"/>
</dbReference>
<accession>A0AAE0Z165</accession>
<gene>
    <name evidence="2" type="ORF">RRG08_010237</name>
</gene>
<organism evidence="2 3">
    <name type="scientific">Elysia crispata</name>
    <name type="common">lettuce slug</name>
    <dbReference type="NCBI Taxonomy" id="231223"/>
    <lineage>
        <taxon>Eukaryota</taxon>
        <taxon>Metazoa</taxon>
        <taxon>Spiralia</taxon>
        <taxon>Lophotrochozoa</taxon>
        <taxon>Mollusca</taxon>
        <taxon>Gastropoda</taxon>
        <taxon>Heterobranchia</taxon>
        <taxon>Euthyneura</taxon>
        <taxon>Panpulmonata</taxon>
        <taxon>Sacoglossa</taxon>
        <taxon>Placobranchoidea</taxon>
        <taxon>Plakobranchidae</taxon>
        <taxon>Elysia</taxon>
    </lineage>
</organism>
<reference evidence="2" key="1">
    <citation type="journal article" date="2023" name="G3 (Bethesda)">
        <title>A reference genome for the long-term kleptoplast-retaining sea slug Elysia crispata morphotype clarki.</title>
        <authorList>
            <person name="Eastman K.E."/>
            <person name="Pendleton A.L."/>
            <person name="Shaikh M.A."/>
            <person name="Suttiyut T."/>
            <person name="Ogas R."/>
            <person name="Tomko P."/>
            <person name="Gavelis G."/>
            <person name="Widhalm J.R."/>
            <person name="Wisecaver J.H."/>
        </authorList>
    </citation>
    <scope>NUCLEOTIDE SEQUENCE</scope>
    <source>
        <strain evidence="2">ECLA1</strain>
    </source>
</reference>
<evidence type="ECO:0000313" key="2">
    <source>
        <dbReference type="EMBL" id="KAK3760196.1"/>
    </source>
</evidence>
<feature type="compositionally biased region" description="Polar residues" evidence="1">
    <location>
        <begin position="238"/>
        <end position="250"/>
    </location>
</feature>
<evidence type="ECO:0000256" key="1">
    <source>
        <dbReference type="SAM" id="MobiDB-lite"/>
    </source>
</evidence>
<evidence type="ECO:0000313" key="3">
    <source>
        <dbReference type="Proteomes" id="UP001283361"/>
    </source>
</evidence>